<dbReference type="SUPFAM" id="SSF52821">
    <property type="entry name" value="Rhodanese/Cell cycle control phosphatase"/>
    <property type="match status" value="1"/>
</dbReference>
<dbReference type="InterPro" id="IPR001307">
    <property type="entry name" value="Thiosulphate_STrfase_CS"/>
</dbReference>
<reference evidence="3 4" key="1">
    <citation type="journal article" date="2013" name="Genome Biol.">
        <title>Comparative genomics of the core and accessory genomes of 48 Sinorhizobium strains comprising five genospecies.</title>
        <authorList>
            <person name="Sugawara M."/>
            <person name="Epstein B."/>
            <person name="Badgley B.D."/>
            <person name="Unno T."/>
            <person name="Xu L."/>
            <person name="Reese J."/>
            <person name="Gyaneshwar P."/>
            <person name="Denny R."/>
            <person name="Mudge J."/>
            <person name="Bharti A.K."/>
            <person name="Farmer A.D."/>
            <person name="May G.D."/>
            <person name="Woodward J.E."/>
            <person name="Medigue C."/>
            <person name="Vallenet D."/>
            <person name="Lajus A."/>
            <person name="Rouy Z."/>
            <person name="Martinez-Vaz B."/>
            <person name="Tiffin P."/>
            <person name="Young N.D."/>
            <person name="Sadowsky M.J."/>
        </authorList>
    </citation>
    <scope>NUCLEOTIDE SEQUENCE [LARGE SCALE GENOMIC DNA]</scope>
    <source>
        <strain evidence="3 4">USDA205</strain>
    </source>
</reference>
<evidence type="ECO:0000313" key="3">
    <source>
        <dbReference type="EMBL" id="MQX08883.1"/>
    </source>
</evidence>
<sequence>MRRRRQCRGPAGGHGRTRRRTEDYARLVSKTNGEYNVTGATKIDAQTAKRLHDGGVKLLDVRSSVSFGRSHVPGAVNLPSRE</sequence>
<dbReference type="GO" id="GO:0004792">
    <property type="term" value="F:thiosulfate-cyanide sulfurtransferase activity"/>
    <property type="evidence" value="ECO:0007669"/>
    <property type="project" value="InterPro"/>
</dbReference>
<evidence type="ECO:0000256" key="1">
    <source>
        <dbReference type="SAM" id="MobiDB-lite"/>
    </source>
</evidence>
<dbReference type="InterPro" id="IPR001763">
    <property type="entry name" value="Rhodanese-like_dom"/>
</dbReference>
<proteinExistence type="predicted"/>
<dbReference type="InterPro" id="IPR036873">
    <property type="entry name" value="Rhodanese-like_dom_sf"/>
</dbReference>
<organism evidence="3 4">
    <name type="scientific">Rhizobium fredii</name>
    <name type="common">Sinorhizobium fredii</name>
    <dbReference type="NCBI Taxonomy" id="380"/>
    <lineage>
        <taxon>Bacteria</taxon>
        <taxon>Pseudomonadati</taxon>
        <taxon>Pseudomonadota</taxon>
        <taxon>Alphaproteobacteria</taxon>
        <taxon>Hyphomicrobiales</taxon>
        <taxon>Rhizobiaceae</taxon>
        <taxon>Sinorhizobium/Ensifer group</taxon>
        <taxon>Sinorhizobium</taxon>
    </lineage>
</organism>
<protein>
    <recommendedName>
        <fullName evidence="2">Rhodanese domain-containing protein</fullName>
    </recommendedName>
</protein>
<dbReference type="AlphaFoldDB" id="A0A844A7F5"/>
<comment type="caution">
    <text evidence="3">The sequence shown here is derived from an EMBL/GenBank/DDBJ whole genome shotgun (WGS) entry which is preliminary data.</text>
</comment>
<name>A0A844A7F5_RHIFR</name>
<evidence type="ECO:0000259" key="2">
    <source>
        <dbReference type="PROSITE" id="PS50206"/>
    </source>
</evidence>
<gene>
    <name evidence="3" type="ORF">GHK48_11450</name>
</gene>
<dbReference type="Gene3D" id="3.40.250.10">
    <property type="entry name" value="Rhodanese-like domain"/>
    <property type="match status" value="1"/>
</dbReference>
<feature type="region of interest" description="Disordered" evidence="1">
    <location>
        <begin position="1"/>
        <end position="24"/>
    </location>
</feature>
<dbReference type="PROSITE" id="PS50206">
    <property type="entry name" value="RHODANESE_3"/>
    <property type="match status" value="1"/>
</dbReference>
<dbReference type="Pfam" id="PF00581">
    <property type="entry name" value="Rhodanese"/>
    <property type="match status" value="1"/>
</dbReference>
<dbReference type="PROSITE" id="PS00380">
    <property type="entry name" value="RHODANESE_1"/>
    <property type="match status" value="1"/>
</dbReference>
<accession>A0A844A7F5</accession>
<feature type="domain" description="Rhodanese" evidence="2">
    <location>
        <begin position="52"/>
        <end position="79"/>
    </location>
</feature>
<dbReference type="EMBL" id="WISZ01000097">
    <property type="protein sequence ID" value="MQX08883.1"/>
    <property type="molecule type" value="Genomic_DNA"/>
</dbReference>
<dbReference type="Proteomes" id="UP000466694">
    <property type="component" value="Unassembled WGS sequence"/>
</dbReference>
<evidence type="ECO:0000313" key="4">
    <source>
        <dbReference type="Proteomes" id="UP000466694"/>
    </source>
</evidence>